<dbReference type="EMBL" id="CAKOFQ010007768">
    <property type="protein sequence ID" value="CAH2007821.1"/>
    <property type="molecule type" value="Genomic_DNA"/>
</dbReference>
<proteinExistence type="predicted"/>
<organism evidence="2 3">
    <name type="scientific">Acanthoscelides obtectus</name>
    <name type="common">Bean weevil</name>
    <name type="synonym">Bruchus obtectus</name>
    <dbReference type="NCBI Taxonomy" id="200917"/>
    <lineage>
        <taxon>Eukaryota</taxon>
        <taxon>Metazoa</taxon>
        <taxon>Ecdysozoa</taxon>
        <taxon>Arthropoda</taxon>
        <taxon>Hexapoda</taxon>
        <taxon>Insecta</taxon>
        <taxon>Pterygota</taxon>
        <taxon>Neoptera</taxon>
        <taxon>Endopterygota</taxon>
        <taxon>Coleoptera</taxon>
        <taxon>Polyphaga</taxon>
        <taxon>Cucujiformia</taxon>
        <taxon>Chrysomeloidea</taxon>
        <taxon>Chrysomelidae</taxon>
        <taxon>Bruchinae</taxon>
        <taxon>Bruchini</taxon>
        <taxon>Acanthoscelides</taxon>
    </lineage>
</organism>
<comment type="caution">
    <text evidence="2">The sequence shown here is derived from an EMBL/GenBank/DDBJ whole genome shotgun (WGS) entry which is preliminary data.</text>
</comment>
<keyword evidence="3" id="KW-1185">Reference proteome</keyword>
<reference evidence="2" key="1">
    <citation type="submission" date="2022-03" db="EMBL/GenBank/DDBJ databases">
        <authorList>
            <person name="Sayadi A."/>
        </authorList>
    </citation>
    <scope>NUCLEOTIDE SEQUENCE</scope>
</reference>
<name>A0A9P0M8V5_ACAOB</name>
<dbReference type="AlphaFoldDB" id="A0A9P0M8V5"/>
<protein>
    <submittedName>
        <fullName evidence="2">Uncharacterized protein</fullName>
    </submittedName>
</protein>
<gene>
    <name evidence="2" type="ORF">ACAOBT_LOCUS29864</name>
</gene>
<accession>A0A9P0M8V5</accession>
<evidence type="ECO:0000313" key="3">
    <source>
        <dbReference type="Proteomes" id="UP001152888"/>
    </source>
</evidence>
<sequence length="68" mass="7418">MRTAIKTSHPFTAHAMLSAFAKKSSMRRAPPPTATDDVAAASRTNDDQLTPPEKQLTATLASHSRRDR</sequence>
<dbReference type="Proteomes" id="UP001152888">
    <property type="component" value="Unassembled WGS sequence"/>
</dbReference>
<evidence type="ECO:0000313" key="2">
    <source>
        <dbReference type="EMBL" id="CAH2007821.1"/>
    </source>
</evidence>
<feature type="region of interest" description="Disordered" evidence="1">
    <location>
        <begin position="22"/>
        <end position="68"/>
    </location>
</feature>
<evidence type="ECO:0000256" key="1">
    <source>
        <dbReference type="SAM" id="MobiDB-lite"/>
    </source>
</evidence>